<gene>
    <name evidence="2" type="ORF">O4H49_05400</name>
</gene>
<keyword evidence="2" id="KW-0413">Isomerase</keyword>
<dbReference type="Gene3D" id="3.20.20.150">
    <property type="entry name" value="Divalent-metal-dependent TIM barrel enzymes"/>
    <property type="match status" value="1"/>
</dbReference>
<sequence length="275" mass="30388">MLRKIGACSWIFGDTDIRKIAQVWQSAGLDGVEYNPVMGVENAREACEIFADHGLMVFSLTPPDADISIADNFIRNKALDCYYWLIDYACQIGAPVISCHGLVGRITAKTDGAEEDRLLLSSLISICKRAKSSGISVVFEVLNRYETHQIRNYKEAETLLLSAEQENLALLLDSYHMNIEEPDPARSLHQAGASLRLYHIADSNREVPGRGHIDFVSQFRALDDISYQGPVILEINAPGPNPFSPIKGTNTQGIVASDLSESVSYLRKLMKDKAA</sequence>
<dbReference type="Pfam" id="PF01261">
    <property type="entry name" value="AP_endonuc_2"/>
    <property type="match status" value="1"/>
</dbReference>
<dbReference type="EMBL" id="JAPWGY010000002">
    <property type="protein sequence ID" value="MCZ4280200.1"/>
    <property type="molecule type" value="Genomic_DNA"/>
</dbReference>
<dbReference type="GO" id="GO:0016853">
    <property type="term" value="F:isomerase activity"/>
    <property type="evidence" value="ECO:0007669"/>
    <property type="project" value="UniProtKB-KW"/>
</dbReference>
<evidence type="ECO:0000259" key="1">
    <source>
        <dbReference type="Pfam" id="PF01261"/>
    </source>
</evidence>
<dbReference type="Proteomes" id="UP001069802">
    <property type="component" value="Unassembled WGS sequence"/>
</dbReference>
<dbReference type="InterPro" id="IPR013022">
    <property type="entry name" value="Xyl_isomerase-like_TIM-brl"/>
</dbReference>
<organism evidence="2 3">
    <name type="scientific">Kiloniella laminariae</name>
    <dbReference type="NCBI Taxonomy" id="454162"/>
    <lineage>
        <taxon>Bacteria</taxon>
        <taxon>Pseudomonadati</taxon>
        <taxon>Pseudomonadota</taxon>
        <taxon>Alphaproteobacteria</taxon>
        <taxon>Rhodospirillales</taxon>
        <taxon>Kiloniellaceae</taxon>
        <taxon>Kiloniella</taxon>
    </lineage>
</organism>
<name>A0ABT4LGY4_9PROT</name>
<evidence type="ECO:0000313" key="3">
    <source>
        <dbReference type="Proteomes" id="UP001069802"/>
    </source>
</evidence>
<dbReference type="PANTHER" id="PTHR12110">
    <property type="entry name" value="HYDROXYPYRUVATE ISOMERASE"/>
    <property type="match status" value="1"/>
</dbReference>
<comment type="caution">
    <text evidence="2">The sequence shown here is derived from an EMBL/GenBank/DDBJ whole genome shotgun (WGS) entry which is preliminary data.</text>
</comment>
<evidence type="ECO:0000313" key="2">
    <source>
        <dbReference type="EMBL" id="MCZ4280200.1"/>
    </source>
</evidence>
<protein>
    <submittedName>
        <fullName evidence="2">Sugar phosphate isomerase/epimerase</fullName>
    </submittedName>
</protein>
<keyword evidence="3" id="KW-1185">Reference proteome</keyword>
<proteinExistence type="predicted"/>
<feature type="domain" description="Xylose isomerase-like TIM barrel" evidence="1">
    <location>
        <begin position="25"/>
        <end position="239"/>
    </location>
</feature>
<reference evidence="2" key="1">
    <citation type="submission" date="2022-12" db="EMBL/GenBank/DDBJ databases">
        <title>Bacterial isolates from different developmental stages of Nematostella vectensis.</title>
        <authorList>
            <person name="Fraune S."/>
        </authorList>
    </citation>
    <scope>NUCLEOTIDE SEQUENCE</scope>
    <source>
        <strain evidence="2">G21630-S1</strain>
    </source>
</reference>
<dbReference type="InterPro" id="IPR036237">
    <property type="entry name" value="Xyl_isomerase-like_sf"/>
</dbReference>
<dbReference type="InterPro" id="IPR050312">
    <property type="entry name" value="IolE/XylAMocC-like"/>
</dbReference>
<accession>A0ABT4LGY4</accession>
<dbReference type="RefSeq" id="WP_269422411.1">
    <property type="nucleotide sequence ID" value="NZ_JAPWGY010000002.1"/>
</dbReference>
<dbReference type="SUPFAM" id="SSF51658">
    <property type="entry name" value="Xylose isomerase-like"/>
    <property type="match status" value="1"/>
</dbReference>